<comment type="caution">
    <text evidence="2">The sequence shown here is derived from an EMBL/GenBank/DDBJ whole genome shotgun (WGS) entry which is preliminary data.</text>
</comment>
<feature type="transmembrane region" description="Helical" evidence="1">
    <location>
        <begin position="129"/>
        <end position="161"/>
    </location>
</feature>
<dbReference type="EMBL" id="JAGQKY010000024">
    <property type="protein sequence ID" value="MCA9397367.1"/>
    <property type="molecule type" value="Genomic_DNA"/>
</dbReference>
<evidence type="ECO:0000313" key="3">
    <source>
        <dbReference type="Proteomes" id="UP000699691"/>
    </source>
</evidence>
<feature type="transmembrane region" description="Helical" evidence="1">
    <location>
        <begin position="237"/>
        <end position="258"/>
    </location>
</feature>
<feature type="transmembrane region" description="Helical" evidence="1">
    <location>
        <begin position="12"/>
        <end position="33"/>
    </location>
</feature>
<proteinExistence type="predicted"/>
<reference evidence="2" key="2">
    <citation type="journal article" date="2021" name="Microbiome">
        <title>Successional dynamics and alternative stable states in a saline activated sludge microbial community over 9 years.</title>
        <authorList>
            <person name="Wang Y."/>
            <person name="Ye J."/>
            <person name="Ju F."/>
            <person name="Liu L."/>
            <person name="Boyd J.A."/>
            <person name="Deng Y."/>
            <person name="Parks D.H."/>
            <person name="Jiang X."/>
            <person name="Yin X."/>
            <person name="Woodcroft B.J."/>
            <person name="Tyson G.W."/>
            <person name="Hugenholtz P."/>
            <person name="Polz M.F."/>
            <person name="Zhang T."/>
        </authorList>
    </citation>
    <scope>NUCLEOTIDE SEQUENCE</scope>
    <source>
        <strain evidence="2">HKST-UBA02</strain>
    </source>
</reference>
<organism evidence="2 3">
    <name type="scientific">candidate division WWE3 bacterium</name>
    <dbReference type="NCBI Taxonomy" id="2053526"/>
    <lineage>
        <taxon>Bacteria</taxon>
        <taxon>Katanobacteria</taxon>
    </lineage>
</organism>
<feature type="transmembrane region" description="Helical" evidence="1">
    <location>
        <begin position="173"/>
        <end position="196"/>
    </location>
</feature>
<feature type="transmembrane region" description="Helical" evidence="1">
    <location>
        <begin position="87"/>
        <end position="108"/>
    </location>
</feature>
<keyword evidence="1" id="KW-0472">Membrane</keyword>
<protein>
    <submittedName>
        <fullName evidence="2">Uncharacterized protein</fullName>
    </submittedName>
</protein>
<feature type="transmembrane region" description="Helical" evidence="1">
    <location>
        <begin position="39"/>
        <end position="56"/>
    </location>
</feature>
<evidence type="ECO:0000313" key="2">
    <source>
        <dbReference type="EMBL" id="MCA9397367.1"/>
    </source>
</evidence>
<name>A0A955LVF3_UNCKA</name>
<sequence length="268" mass="30324">MFRITLFYDQLSALAYSLIVHLFLFPTISSILITEPVTVIEYIAVLLVFGITVNMFRSTTKRYTIFFIITFICVALLHNHQPTLTELLELIATSLLIVSTNYISLFLAELIQPTISIHTIESKNEEITLILWVLGTSFFAGIIQVVLPKIGLVLLLCLIYAGIHSIKSSAYTFFYLVSTWPLILYILPYVATHVFLRPDPIVNGMILEPFVLVIKQTIGPIVSTYPPSFIINLVKSVTIAVSSSWIYFFSLFVIYQTYIATKHTPTID</sequence>
<dbReference type="Proteomes" id="UP000699691">
    <property type="component" value="Unassembled WGS sequence"/>
</dbReference>
<reference evidence="2" key="1">
    <citation type="submission" date="2020-04" db="EMBL/GenBank/DDBJ databases">
        <authorList>
            <person name="Zhang T."/>
        </authorList>
    </citation>
    <scope>NUCLEOTIDE SEQUENCE</scope>
    <source>
        <strain evidence="2">HKST-UBA02</strain>
    </source>
</reference>
<evidence type="ECO:0000256" key="1">
    <source>
        <dbReference type="SAM" id="Phobius"/>
    </source>
</evidence>
<keyword evidence="1" id="KW-0812">Transmembrane</keyword>
<keyword evidence="1" id="KW-1133">Transmembrane helix</keyword>
<dbReference type="AlphaFoldDB" id="A0A955LVF3"/>
<accession>A0A955LVF3</accession>
<gene>
    <name evidence="2" type="ORF">KC573_00935</name>
</gene>
<feature type="transmembrane region" description="Helical" evidence="1">
    <location>
        <begin position="63"/>
        <end position="81"/>
    </location>
</feature>